<evidence type="ECO:0000313" key="2">
    <source>
        <dbReference type="EMBL" id="RPB14640.1"/>
    </source>
</evidence>
<feature type="compositionally biased region" description="Basic and acidic residues" evidence="1">
    <location>
        <begin position="275"/>
        <end position="286"/>
    </location>
</feature>
<feature type="compositionally biased region" description="Basic and acidic residues" evidence="1">
    <location>
        <begin position="253"/>
        <end position="263"/>
    </location>
</feature>
<organism evidence="2 3">
    <name type="scientific">Morchella conica CCBAS932</name>
    <dbReference type="NCBI Taxonomy" id="1392247"/>
    <lineage>
        <taxon>Eukaryota</taxon>
        <taxon>Fungi</taxon>
        <taxon>Dikarya</taxon>
        <taxon>Ascomycota</taxon>
        <taxon>Pezizomycotina</taxon>
        <taxon>Pezizomycetes</taxon>
        <taxon>Pezizales</taxon>
        <taxon>Morchellaceae</taxon>
        <taxon>Morchella</taxon>
    </lineage>
</organism>
<protein>
    <submittedName>
        <fullName evidence="2">Uncharacterized protein</fullName>
    </submittedName>
</protein>
<feature type="compositionally biased region" description="Polar residues" evidence="1">
    <location>
        <begin position="335"/>
        <end position="346"/>
    </location>
</feature>
<dbReference type="InParanoid" id="A0A3N4KVT9"/>
<feature type="compositionally biased region" description="Acidic residues" evidence="1">
    <location>
        <begin position="321"/>
        <end position="331"/>
    </location>
</feature>
<reference evidence="2 3" key="1">
    <citation type="journal article" date="2018" name="Nat. Ecol. Evol.">
        <title>Pezizomycetes genomes reveal the molecular basis of ectomycorrhizal truffle lifestyle.</title>
        <authorList>
            <person name="Murat C."/>
            <person name="Payen T."/>
            <person name="Noel B."/>
            <person name="Kuo A."/>
            <person name="Morin E."/>
            <person name="Chen J."/>
            <person name="Kohler A."/>
            <person name="Krizsan K."/>
            <person name="Balestrini R."/>
            <person name="Da Silva C."/>
            <person name="Montanini B."/>
            <person name="Hainaut M."/>
            <person name="Levati E."/>
            <person name="Barry K.W."/>
            <person name="Belfiori B."/>
            <person name="Cichocki N."/>
            <person name="Clum A."/>
            <person name="Dockter R.B."/>
            <person name="Fauchery L."/>
            <person name="Guy J."/>
            <person name="Iotti M."/>
            <person name="Le Tacon F."/>
            <person name="Lindquist E.A."/>
            <person name="Lipzen A."/>
            <person name="Malagnac F."/>
            <person name="Mello A."/>
            <person name="Molinier V."/>
            <person name="Miyauchi S."/>
            <person name="Poulain J."/>
            <person name="Riccioni C."/>
            <person name="Rubini A."/>
            <person name="Sitrit Y."/>
            <person name="Splivallo R."/>
            <person name="Traeger S."/>
            <person name="Wang M."/>
            <person name="Zifcakova L."/>
            <person name="Wipf D."/>
            <person name="Zambonelli A."/>
            <person name="Paolocci F."/>
            <person name="Nowrousian M."/>
            <person name="Ottonello S."/>
            <person name="Baldrian P."/>
            <person name="Spatafora J.W."/>
            <person name="Henrissat B."/>
            <person name="Nagy L.G."/>
            <person name="Aury J.M."/>
            <person name="Wincker P."/>
            <person name="Grigoriev I.V."/>
            <person name="Bonfante P."/>
            <person name="Martin F.M."/>
        </authorList>
    </citation>
    <scope>NUCLEOTIDE SEQUENCE [LARGE SCALE GENOMIC DNA]</scope>
    <source>
        <strain evidence="2 3">CCBAS932</strain>
    </source>
</reference>
<keyword evidence="3" id="KW-1185">Reference proteome</keyword>
<dbReference type="AlphaFoldDB" id="A0A3N4KVT9"/>
<gene>
    <name evidence="2" type="ORF">P167DRAFT_583588</name>
</gene>
<name>A0A3N4KVT9_9PEZI</name>
<dbReference type="Proteomes" id="UP000277580">
    <property type="component" value="Unassembled WGS sequence"/>
</dbReference>
<dbReference type="EMBL" id="ML119117">
    <property type="protein sequence ID" value="RPB14640.1"/>
    <property type="molecule type" value="Genomic_DNA"/>
</dbReference>
<evidence type="ECO:0000256" key="1">
    <source>
        <dbReference type="SAM" id="MobiDB-lite"/>
    </source>
</evidence>
<feature type="region of interest" description="Disordered" evidence="1">
    <location>
        <begin position="170"/>
        <end position="204"/>
    </location>
</feature>
<accession>A0A3N4KVT9</accession>
<dbReference type="OrthoDB" id="5384590at2759"/>
<feature type="region of interest" description="Disordered" evidence="1">
    <location>
        <begin position="238"/>
        <end position="346"/>
    </location>
</feature>
<proteinExistence type="predicted"/>
<evidence type="ECO:0000313" key="3">
    <source>
        <dbReference type="Proteomes" id="UP000277580"/>
    </source>
</evidence>
<sequence>MSARRNSQKLKLPNTKDSSLLHRLAVGVVLKLGSPSVRDPPPGKAKKPPITHVHIPLYKEKDPNARKAFLCTAVGNDGEKGPTYVVRTNETKQEKVARLGKRLENEGNKEKQKLLIKRIEKAKKAHTDRMSHTLKDYTFAPYESSFEPGTPEWIEEFEQSVRAEQSIAGSVRGNGSVHTQLPEEPEHRAEAASSSGRSATRHSARHVAVDFSSVLSATGQSVHHAHVDEHFVEHEPYVEHQEAPGPPHQPIHQAHEPVEHQEGPEPSYEPVHQAHAPEVHEQVRDRKFGRHPNSETSSDARNRSRTLVLVRRPRGQRPDINSDDSDSDEEGPSLLTDSGSTLIFTI</sequence>